<sequence>MTTMRKIAAVVGTTGVGKSQLAVELCKALQGQVINADAMQVYKGLDIITNKMPVHEREGIKHHLMDFLEPEEEYQVTEFKRDATKHIEAIADEQQLPVVVGGTNYYIQSLIWSDMLIKSKSTRVSDRQYLPELEEMQTCELYDRLKQVDPIMANKWHPADRRKILRSLQIFYQEGRPQSEIIKEQQEMNKSGLQPHFKSLIFWLYADPAKLNPRLDERVDKMIDTGLFDEIQDLRKRVVEGAVKAPGKEKEEYQRGVWQAIGYKEFDPYFSACEMQGKNEAMELDLGDIKEQCTQKMKMVTRRYARRQVQWIRNKLLPTVWKSEDDVVVYLLDAGDLDKWDTEVRQKAIEVAKAFQAGLPLPDPTSLGETAAKMLSKTENPMDTQTRVLSWRKHVCPVCRTPEGDEVVVNGDNEWEQHKSSRRHRKSAKFRRLEELGRGTFKNKTKDLE</sequence>
<organism evidence="8 9">
    <name type="scientific">Apophysomyces ossiformis</name>
    <dbReference type="NCBI Taxonomy" id="679940"/>
    <lineage>
        <taxon>Eukaryota</taxon>
        <taxon>Fungi</taxon>
        <taxon>Fungi incertae sedis</taxon>
        <taxon>Mucoromycota</taxon>
        <taxon>Mucoromycotina</taxon>
        <taxon>Mucoromycetes</taxon>
        <taxon>Mucorales</taxon>
        <taxon>Mucorineae</taxon>
        <taxon>Mucoraceae</taxon>
        <taxon>Apophysomyces</taxon>
    </lineage>
</organism>
<evidence type="ECO:0000256" key="5">
    <source>
        <dbReference type="PIRNR" id="PIRNR039110"/>
    </source>
</evidence>
<dbReference type="OrthoDB" id="775260at2759"/>
<dbReference type="PANTHER" id="PTHR11088">
    <property type="entry name" value="TRNA DIMETHYLALLYLTRANSFERASE"/>
    <property type="match status" value="1"/>
</dbReference>
<dbReference type="Proteomes" id="UP000605846">
    <property type="component" value="Unassembled WGS sequence"/>
</dbReference>
<dbReference type="Pfam" id="PF01715">
    <property type="entry name" value="IPPT"/>
    <property type="match status" value="1"/>
</dbReference>
<dbReference type="PIRSF" id="PIRSF039110">
    <property type="entry name" value="IPP_transferase"/>
    <property type="match status" value="1"/>
</dbReference>
<keyword evidence="5 6" id="KW-0819">tRNA processing</keyword>
<reference evidence="8" key="1">
    <citation type="submission" date="2020-01" db="EMBL/GenBank/DDBJ databases">
        <title>Genome Sequencing of Three Apophysomyces-Like Fungal Strains Confirms a Novel Fungal Genus in the Mucoromycota with divergent Burkholderia-like Endosymbiotic Bacteria.</title>
        <authorList>
            <person name="Stajich J.E."/>
            <person name="Macias A.M."/>
            <person name="Carter-House D."/>
            <person name="Lovett B."/>
            <person name="Kasson L.R."/>
            <person name="Berry K."/>
            <person name="Grigoriev I."/>
            <person name="Chang Y."/>
            <person name="Spatafora J."/>
            <person name="Kasson M.T."/>
        </authorList>
    </citation>
    <scope>NUCLEOTIDE SEQUENCE</scope>
    <source>
        <strain evidence="8">NRRL A-21654</strain>
    </source>
</reference>
<evidence type="ECO:0000256" key="7">
    <source>
        <dbReference type="RuleBase" id="RU003785"/>
    </source>
</evidence>
<evidence type="ECO:0000256" key="1">
    <source>
        <dbReference type="ARBA" id="ARBA00005842"/>
    </source>
</evidence>
<keyword evidence="3 5" id="KW-0547">Nucleotide-binding</keyword>
<dbReference type="EC" id="2.5.1.75" evidence="5 6"/>
<gene>
    <name evidence="8" type="ORF">EC973_000736</name>
</gene>
<keyword evidence="2 5" id="KW-0808">Transferase</keyword>
<evidence type="ECO:0000256" key="6">
    <source>
        <dbReference type="RuleBase" id="RU003783"/>
    </source>
</evidence>
<evidence type="ECO:0000256" key="2">
    <source>
        <dbReference type="ARBA" id="ARBA00022679"/>
    </source>
</evidence>
<dbReference type="GO" id="GO:0006400">
    <property type="term" value="P:tRNA modification"/>
    <property type="evidence" value="ECO:0007669"/>
    <property type="project" value="TreeGrafter"/>
</dbReference>
<dbReference type="EMBL" id="JABAYA010000111">
    <property type="protein sequence ID" value="KAF7724780.1"/>
    <property type="molecule type" value="Genomic_DNA"/>
</dbReference>
<protein>
    <recommendedName>
        <fullName evidence="5 6">tRNA dimethylallyltransferase</fullName>
        <ecNumber evidence="5 6">2.5.1.75</ecNumber>
    </recommendedName>
</protein>
<dbReference type="SUPFAM" id="SSF52540">
    <property type="entry name" value="P-loop containing nucleoside triphosphate hydrolases"/>
    <property type="match status" value="1"/>
</dbReference>
<proteinExistence type="inferred from homology"/>
<keyword evidence="5" id="KW-0963">Cytoplasm</keyword>
<evidence type="ECO:0000313" key="9">
    <source>
        <dbReference type="Proteomes" id="UP000605846"/>
    </source>
</evidence>
<dbReference type="Gene3D" id="3.40.50.300">
    <property type="entry name" value="P-loop containing nucleotide triphosphate hydrolases"/>
    <property type="match status" value="1"/>
</dbReference>
<dbReference type="AlphaFoldDB" id="A0A8H7BLA4"/>
<evidence type="ECO:0000313" key="8">
    <source>
        <dbReference type="EMBL" id="KAF7724780.1"/>
    </source>
</evidence>
<dbReference type="Gene3D" id="1.10.20.140">
    <property type="match status" value="1"/>
</dbReference>
<dbReference type="PANTHER" id="PTHR11088:SF89">
    <property type="entry name" value="TRNA DIMETHYLALLYLTRANSFERASE"/>
    <property type="match status" value="1"/>
</dbReference>
<keyword evidence="9" id="KW-1185">Reference proteome</keyword>
<name>A0A8H7BLA4_9FUNG</name>
<dbReference type="HAMAP" id="MF_00185">
    <property type="entry name" value="IPP_trans"/>
    <property type="match status" value="1"/>
</dbReference>
<comment type="catalytic activity">
    <reaction evidence="5 6">
        <text>adenosine(37) in tRNA + dimethylallyl diphosphate = N(6)-dimethylallyladenosine(37) in tRNA + diphosphate</text>
        <dbReference type="Rhea" id="RHEA:26482"/>
        <dbReference type="Rhea" id="RHEA-COMP:10162"/>
        <dbReference type="Rhea" id="RHEA-COMP:10375"/>
        <dbReference type="ChEBI" id="CHEBI:33019"/>
        <dbReference type="ChEBI" id="CHEBI:57623"/>
        <dbReference type="ChEBI" id="CHEBI:74411"/>
        <dbReference type="ChEBI" id="CHEBI:74415"/>
        <dbReference type="EC" id="2.5.1.75"/>
    </reaction>
</comment>
<accession>A0A8H7BLA4</accession>
<dbReference type="InterPro" id="IPR027417">
    <property type="entry name" value="P-loop_NTPase"/>
</dbReference>
<comment type="function">
    <text evidence="5">Catalyzes the transfer of a dimethylallyl group onto the adenine at position 37.</text>
</comment>
<dbReference type="GO" id="GO:0005739">
    <property type="term" value="C:mitochondrion"/>
    <property type="evidence" value="ECO:0007669"/>
    <property type="project" value="TreeGrafter"/>
</dbReference>
<dbReference type="InterPro" id="IPR039657">
    <property type="entry name" value="Dimethylallyltransferase"/>
</dbReference>
<dbReference type="Gene3D" id="3.30.160.60">
    <property type="entry name" value="Classic Zinc Finger"/>
    <property type="match status" value="1"/>
</dbReference>
<dbReference type="InterPro" id="IPR030666">
    <property type="entry name" value="IPP_transferase_euk"/>
</dbReference>
<evidence type="ECO:0000256" key="3">
    <source>
        <dbReference type="ARBA" id="ARBA00022741"/>
    </source>
</evidence>
<keyword evidence="4 5" id="KW-0067">ATP-binding</keyword>
<comment type="similarity">
    <text evidence="1 5 7">Belongs to the IPP transferase family.</text>
</comment>
<dbReference type="InterPro" id="IPR018022">
    <property type="entry name" value="IPT"/>
</dbReference>
<dbReference type="GO" id="GO:0052381">
    <property type="term" value="F:tRNA dimethylallyltransferase activity"/>
    <property type="evidence" value="ECO:0007669"/>
    <property type="project" value="UniProtKB-UniRule"/>
</dbReference>
<dbReference type="GO" id="GO:0005524">
    <property type="term" value="F:ATP binding"/>
    <property type="evidence" value="ECO:0007669"/>
    <property type="project" value="UniProtKB-UniRule"/>
</dbReference>
<dbReference type="NCBIfam" id="TIGR00174">
    <property type="entry name" value="miaA"/>
    <property type="match status" value="1"/>
</dbReference>
<comment type="caution">
    <text evidence="8">The sequence shown here is derived from an EMBL/GenBank/DDBJ whole genome shotgun (WGS) entry which is preliminary data.</text>
</comment>
<evidence type="ECO:0000256" key="4">
    <source>
        <dbReference type="ARBA" id="ARBA00022840"/>
    </source>
</evidence>